<evidence type="ECO:0000256" key="1">
    <source>
        <dbReference type="ARBA" id="ARBA00023125"/>
    </source>
</evidence>
<dbReference type="Pfam" id="PF00505">
    <property type="entry name" value="HMG_box"/>
    <property type="match status" value="1"/>
</dbReference>
<feature type="domain" description="HMG box" evidence="4">
    <location>
        <begin position="258"/>
        <end position="324"/>
    </location>
</feature>
<feature type="region of interest" description="Disordered" evidence="3">
    <location>
        <begin position="75"/>
        <end position="124"/>
    </location>
</feature>
<dbReference type="Proteomes" id="UP000800035">
    <property type="component" value="Unassembled WGS sequence"/>
</dbReference>
<keyword evidence="1 2" id="KW-0238">DNA-binding</keyword>
<dbReference type="PROSITE" id="PS50118">
    <property type="entry name" value="HMG_BOX_2"/>
    <property type="match status" value="1"/>
</dbReference>
<proteinExistence type="predicted"/>
<dbReference type="SUPFAM" id="SSF47095">
    <property type="entry name" value="HMG-box"/>
    <property type="match status" value="2"/>
</dbReference>
<reference evidence="5" key="1">
    <citation type="journal article" date="2020" name="Stud. Mycol.">
        <title>101 Dothideomycetes genomes: a test case for predicting lifestyles and emergence of pathogens.</title>
        <authorList>
            <person name="Haridas S."/>
            <person name="Albert R."/>
            <person name="Binder M."/>
            <person name="Bloem J."/>
            <person name="Labutti K."/>
            <person name="Salamov A."/>
            <person name="Andreopoulos B."/>
            <person name="Baker S."/>
            <person name="Barry K."/>
            <person name="Bills G."/>
            <person name="Bluhm B."/>
            <person name="Cannon C."/>
            <person name="Castanera R."/>
            <person name="Culley D."/>
            <person name="Daum C."/>
            <person name="Ezra D."/>
            <person name="Gonzalez J."/>
            <person name="Henrissat B."/>
            <person name="Kuo A."/>
            <person name="Liang C."/>
            <person name="Lipzen A."/>
            <person name="Lutzoni F."/>
            <person name="Magnuson J."/>
            <person name="Mondo S."/>
            <person name="Nolan M."/>
            <person name="Ohm R."/>
            <person name="Pangilinan J."/>
            <person name="Park H.-J."/>
            <person name="Ramirez L."/>
            <person name="Alfaro M."/>
            <person name="Sun H."/>
            <person name="Tritt A."/>
            <person name="Yoshinaga Y."/>
            <person name="Zwiers L.-H."/>
            <person name="Turgeon B."/>
            <person name="Goodwin S."/>
            <person name="Spatafora J."/>
            <person name="Crous P."/>
            <person name="Grigoriev I."/>
        </authorList>
    </citation>
    <scope>NUCLEOTIDE SEQUENCE</scope>
    <source>
        <strain evidence="5">CBS 675.92</strain>
    </source>
</reference>
<gene>
    <name evidence="5" type="ORF">CC80DRAFT_597405</name>
</gene>
<dbReference type="InterPro" id="IPR050342">
    <property type="entry name" value="HMGB"/>
</dbReference>
<organism evidence="5 6">
    <name type="scientific">Byssothecium circinans</name>
    <dbReference type="NCBI Taxonomy" id="147558"/>
    <lineage>
        <taxon>Eukaryota</taxon>
        <taxon>Fungi</taxon>
        <taxon>Dikarya</taxon>
        <taxon>Ascomycota</taxon>
        <taxon>Pezizomycotina</taxon>
        <taxon>Dothideomycetes</taxon>
        <taxon>Pleosporomycetidae</taxon>
        <taxon>Pleosporales</taxon>
        <taxon>Massarineae</taxon>
        <taxon>Massarinaceae</taxon>
        <taxon>Byssothecium</taxon>
    </lineage>
</organism>
<dbReference type="PANTHER" id="PTHR48112:SF22">
    <property type="entry name" value="MITOCHONDRIAL TRANSCRIPTION FACTOR A, ISOFORM B"/>
    <property type="match status" value="1"/>
</dbReference>
<dbReference type="SMART" id="SM00398">
    <property type="entry name" value="HMG"/>
    <property type="match status" value="2"/>
</dbReference>
<evidence type="ECO:0000259" key="4">
    <source>
        <dbReference type="PROSITE" id="PS50118"/>
    </source>
</evidence>
<dbReference type="GO" id="GO:0003677">
    <property type="term" value="F:DNA binding"/>
    <property type="evidence" value="ECO:0007669"/>
    <property type="project" value="UniProtKB-UniRule"/>
</dbReference>
<dbReference type="OrthoDB" id="1919336at2759"/>
<dbReference type="InterPro" id="IPR036910">
    <property type="entry name" value="HMG_box_dom_sf"/>
</dbReference>
<evidence type="ECO:0000313" key="5">
    <source>
        <dbReference type="EMBL" id="KAF1951464.1"/>
    </source>
</evidence>
<feature type="DNA-binding region" description="HMG box" evidence="2">
    <location>
        <begin position="258"/>
        <end position="324"/>
    </location>
</feature>
<dbReference type="InterPro" id="IPR009071">
    <property type="entry name" value="HMG_box_dom"/>
</dbReference>
<keyword evidence="2" id="KW-0539">Nucleus</keyword>
<dbReference type="Gene3D" id="1.10.30.10">
    <property type="entry name" value="High mobility group box domain"/>
    <property type="match status" value="2"/>
</dbReference>
<sequence length="333" mass="37102">MLARSVLARLAADAPITPTHDLARSARLVHRRLLSRNGLLAPSAAARSRAYKAALLECRRSYATAATKATPKVKKDVKKAVAKKPGAKKAAPKKKKPAAKKAAPKKKAVPKKKKAVKPKPKPKRIKKVLTAEDKEKLSIKKYKEAALKAPTTLSQLSAWHTFAAEMLGKDAVGSKGASNALREAAAKYKNLEPAEKEHYNHLANERTAAKRAEYQAWIKTHTPEQIRQANIARNYLRRKATTPSRRRRYTPLQDDRLLTAPAPPYIRFSQERRKSGDLKSIPIGDASKLIGTEWNALSVSEKQKYVDEYLADVPKYKKKYEETYGHAPPSYTS</sequence>
<dbReference type="GO" id="GO:0005634">
    <property type="term" value="C:nucleus"/>
    <property type="evidence" value="ECO:0007669"/>
    <property type="project" value="UniProtKB-UniRule"/>
</dbReference>
<dbReference type="EMBL" id="ML977017">
    <property type="protein sequence ID" value="KAF1951464.1"/>
    <property type="molecule type" value="Genomic_DNA"/>
</dbReference>
<name>A0A6A5TH59_9PLEO</name>
<evidence type="ECO:0000256" key="2">
    <source>
        <dbReference type="PROSITE-ProRule" id="PRU00267"/>
    </source>
</evidence>
<accession>A0A6A5TH59</accession>
<dbReference type="PANTHER" id="PTHR48112">
    <property type="entry name" value="HIGH MOBILITY GROUP PROTEIN DSP1"/>
    <property type="match status" value="1"/>
</dbReference>
<protein>
    <recommendedName>
        <fullName evidence="4">HMG box domain-containing protein</fullName>
    </recommendedName>
</protein>
<keyword evidence="6" id="KW-1185">Reference proteome</keyword>
<evidence type="ECO:0000256" key="3">
    <source>
        <dbReference type="SAM" id="MobiDB-lite"/>
    </source>
</evidence>
<dbReference type="AlphaFoldDB" id="A0A6A5TH59"/>
<evidence type="ECO:0000313" key="6">
    <source>
        <dbReference type="Proteomes" id="UP000800035"/>
    </source>
</evidence>